<feature type="chain" id="PRO_5004254250" evidence="1">
    <location>
        <begin position="22"/>
        <end position="182"/>
    </location>
</feature>
<name>Q5DH42_SCHJA</name>
<accession>Q5DH42</accession>
<organism evidence="2">
    <name type="scientific">Schistosoma japonicum</name>
    <name type="common">Blood fluke</name>
    <dbReference type="NCBI Taxonomy" id="6182"/>
    <lineage>
        <taxon>Eukaryota</taxon>
        <taxon>Metazoa</taxon>
        <taxon>Spiralia</taxon>
        <taxon>Lophotrochozoa</taxon>
        <taxon>Platyhelminthes</taxon>
        <taxon>Trematoda</taxon>
        <taxon>Digenea</taxon>
        <taxon>Strigeidida</taxon>
        <taxon>Schistosomatoidea</taxon>
        <taxon>Schistosomatidae</taxon>
        <taxon>Schistosoma</taxon>
    </lineage>
</organism>
<dbReference type="EMBL" id="AY813132">
    <property type="protein sequence ID" value="AAW24864.1"/>
    <property type="molecule type" value="mRNA"/>
</dbReference>
<evidence type="ECO:0000256" key="1">
    <source>
        <dbReference type="SAM" id="SignalP"/>
    </source>
</evidence>
<proteinExistence type="evidence at transcript level"/>
<protein>
    <submittedName>
        <fullName evidence="2">SJCHGC02131 protein</fullName>
    </submittedName>
</protein>
<feature type="signal peptide" evidence="1">
    <location>
        <begin position="1"/>
        <end position="21"/>
    </location>
</feature>
<keyword evidence="1" id="KW-0732">Signal</keyword>
<reference evidence="2" key="2">
    <citation type="journal article" date="2006" name="PLoS Pathog.">
        <title>New perspectives on host-parasite interplay by comparative transcriptomic and proteomic analyses of Schistosoma japonicum.</title>
        <authorList>
            <person name="Liu F."/>
            <person name="Lu J."/>
            <person name="Hu W."/>
            <person name="Wang S.Y."/>
            <person name="Cui S.J."/>
            <person name="Chi M."/>
            <person name="Yan Q."/>
            <person name="Wang X.R."/>
            <person name="Song H.D."/>
            <person name="Xu X.N."/>
            <person name="Wang J.J."/>
            <person name="Zhang X.L."/>
            <person name="Zhang X."/>
            <person name="Wang Z.Q."/>
            <person name="Xue C.L."/>
            <person name="Brindley P.J."/>
            <person name="McManus D.P."/>
            <person name="Yang P.Y."/>
            <person name="Feng Z."/>
            <person name="Chen Z."/>
            <person name="Han Z.G."/>
        </authorList>
    </citation>
    <scope>NUCLEOTIDE SEQUENCE</scope>
</reference>
<dbReference type="AlphaFoldDB" id="Q5DH42"/>
<reference evidence="2" key="1">
    <citation type="submission" date="2004-11" db="EMBL/GenBank/DDBJ databases">
        <title>The full-length cDNA sequences of Schistosoma japonicum genes.</title>
        <authorList>
            <person name="Han Z."/>
        </authorList>
    </citation>
    <scope>NUCLEOTIDE SEQUENCE</scope>
</reference>
<sequence>MMLKFLLYISMVLILINESTQKNLLNAIAKNVTIAIKNLENLAGHSDKIKTNYAGDELIDKLRTHAENITKLNYELYVLIDKMIANQSIDTEAVNNYVDCIAKHYEGVRGSGLIKENDVAEVKQWSSCFLSLARQFKAFDALLVKMQSMYMLIGGYNFFYLTDVLLRNLYYEVIMKIETGTT</sequence>
<evidence type="ECO:0000313" key="2">
    <source>
        <dbReference type="EMBL" id="AAW24864.1"/>
    </source>
</evidence>